<dbReference type="GO" id="GO:0008270">
    <property type="term" value="F:zinc ion binding"/>
    <property type="evidence" value="ECO:0007669"/>
    <property type="project" value="InterPro"/>
</dbReference>
<keyword evidence="1" id="KW-0539">Nucleus</keyword>
<dbReference type="PANTHER" id="PTHR47256">
    <property type="entry name" value="ZN(II)2CYS6 TRANSCRIPTION FACTOR (EUROFUNG)-RELATED"/>
    <property type="match status" value="1"/>
</dbReference>
<name>A0A8H7W731_9HELO</name>
<dbReference type="EMBL" id="JAFJYH010000323">
    <property type="protein sequence ID" value="KAG4413279.1"/>
    <property type="molecule type" value="Genomic_DNA"/>
</dbReference>
<comment type="caution">
    <text evidence="4">The sequence shown here is derived from an EMBL/GenBank/DDBJ whole genome shotgun (WGS) entry which is preliminary data.</text>
</comment>
<dbReference type="PROSITE" id="PS50048">
    <property type="entry name" value="ZN2_CY6_FUNGAL_2"/>
    <property type="match status" value="1"/>
</dbReference>
<dbReference type="InterPro" id="IPR001138">
    <property type="entry name" value="Zn2Cys6_DnaBD"/>
</dbReference>
<feature type="region of interest" description="Disordered" evidence="2">
    <location>
        <begin position="1"/>
        <end position="63"/>
    </location>
</feature>
<organism evidence="4 5">
    <name type="scientific">Cadophora malorum</name>
    <dbReference type="NCBI Taxonomy" id="108018"/>
    <lineage>
        <taxon>Eukaryota</taxon>
        <taxon>Fungi</taxon>
        <taxon>Dikarya</taxon>
        <taxon>Ascomycota</taxon>
        <taxon>Pezizomycotina</taxon>
        <taxon>Leotiomycetes</taxon>
        <taxon>Helotiales</taxon>
        <taxon>Ploettnerulaceae</taxon>
        <taxon>Cadophora</taxon>
    </lineage>
</organism>
<keyword evidence="5" id="KW-1185">Reference proteome</keyword>
<proteinExistence type="predicted"/>
<dbReference type="PANTHER" id="PTHR47256:SF1">
    <property type="entry name" value="ZN(II)2CYS6 TRANSCRIPTION FACTOR (EUROFUNG)"/>
    <property type="match status" value="1"/>
</dbReference>
<dbReference type="SMART" id="SM00066">
    <property type="entry name" value="GAL4"/>
    <property type="match status" value="1"/>
</dbReference>
<evidence type="ECO:0000256" key="1">
    <source>
        <dbReference type="ARBA" id="ARBA00023242"/>
    </source>
</evidence>
<feature type="domain" description="Zn(2)-C6 fungal-type" evidence="3">
    <location>
        <begin position="70"/>
        <end position="101"/>
    </location>
</feature>
<feature type="compositionally biased region" description="Basic and acidic residues" evidence="2">
    <location>
        <begin position="38"/>
        <end position="49"/>
    </location>
</feature>
<dbReference type="SUPFAM" id="SSF57701">
    <property type="entry name" value="Zn2/Cys6 DNA-binding domain"/>
    <property type="match status" value="1"/>
</dbReference>
<dbReference type="Pfam" id="PF00172">
    <property type="entry name" value="Zn_clus"/>
    <property type="match status" value="1"/>
</dbReference>
<dbReference type="GO" id="GO:0000981">
    <property type="term" value="F:DNA-binding transcription factor activity, RNA polymerase II-specific"/>
    <property type="evidence" value="ECO:0007669"/>
    <property type="project" value="InterPro"/>
</dbReference>
<dbReference type="PROSITE" id="PS00463">
    <property type="entry name" value="ZN2_CY6_FUNGAL_1"/>
    <property type="match status" value="1"/>
</dbReference>
<dbReference type="InterPro" id="IPR036864">
    <property type="entry name" value="Zn2-C6_fun-type_DNA-bd_sf"/>
</dbReference>
<evidence type="ECO:0000313" key="5">
    <source>
        <dbReference type="Proteomes" id="UP000664132"/>
    </source>
</evidence>
<dbReference type="Proteomes" id="UP000664132">
    <property type="component" value="Unassembled WGS sequence"/>
</dbReference>
<accession>A0A8H7W731</accession>
<dbReference type="InterPro" id="IPR053187">
    <property type="entry name" value="Notoamide_regulator"/>
</dbReference>
<sequence>MSSSNFRKIKSSYREPHRESCASASNPSQSTSESTGSDPRRPCVDKDIPAESSSSSSKHRRVPGSVTRNACLNCKKARTKCDGNKPCKRCATRVENSECIYEVHIKHAKEELVKQIRELRAKDHMTEQILQALSTNEKVPETLERLSNGEAYNSIVEWLGHSPPVDLESLSRRESQNSTYEASDHEMGGIRAPNSFWTKVTTDTSILDHLFQLYFAWIHPIHTLFSEGRFADSYGLHTETYCSSVLVDSVCALACSLHTAVYGEEGIYERLGARFSDAARKALEPDDSRLTTIQAFAVMHLVDCAHGNALRAVAYLKVATLSLPRAVYQENDGFVESWKATFGGIRSLNVEWAQMTFQAPPIIESAVYNSTEEFDDLLDNKNWYPHRFSKEQPEARRSLLATTNREKSKLNAILQDIATMVYSQRGPSISARQILFQYGRLRAWREQLPDVPSSFEDGNEKVLPHVLYLLVYYSTAVVQLLRPLLDLEGFPSFLVDGAVWEHAQEGLRLLDKYYRPQYTFRYQPFLQMLASLQLIDIIARFFSEGTQEGSKNGAEAVQLGMELLMESRIGFPVAGPLQEMLRRSAVECAVLLPRNLEELMFSPTSPKRVYDLDDFLGACTNPTYIQPVLEAHARYSACFSSDWIIEGPAYGFRESTFGIRRLRFPSAERGAQSLMQVRNLLNSTP</sequence>
<feature type="compositionally biased region" description="Polar residues" evidence="2">
    <location>
        <begin position="22"/>
        <end position="37"/>
    </location>
</feature>
<protein>
    <recommendedName>
        <fullName evidence="3">Zn(2)-C6 fungal-type domain-containing protein</fullName>
    </recommendedName>
</protein>
<evidence type="ECO:0000259" key="3">
    <source>
        <dbReference type="PROSITE" id="PS50048"/>
    </source>
</evidence>
<dbReference type="AlphaFoldDB" id="A0A8H7W731"/>
<evidence type="ECO:0000256" key="2">
    <source>
        <dbReference type="SAM" id="MobiDB-lite"/>
    </source>
</evidence>
<reference evidence="4" key="1">
    <citation type="submission" date="2021-02" db="EMBL/GenBank/DDBJ databases">
        <title>Genome sequence Cadophora malorum strain M34.</title>
        <authorList>
            <person name="Stefanovic E."/>
            <person name="Vu D."/>
            <person name="Scully C."/>
            <person name="Dijksterhuis J."/>
            <person name="Roader J."/>
            <person name="Houbraken J."/>
        </authorList>
    </citation>
    <scope>NUCLEOTIDE SEQUENCE</scope>
    <source>
        <strain evidence="4">M34</strain>
    </source>
</reference>
<dbReference type="Gene3D" id="4.10.240.10">
    <property type="entry name" value="Zn(2)-C6 fungal-type DNA-binding domain"/>
    <property type="match status" value="1"/>
</dbReference>
<dbReference type="CDD" id="cd00067">
    <property type="entry name" value="GAL4"/>
    <property type="match status" value="1"/>
</dbReference>
<evidence type="ECO:0000313" key="4">
    <source>
        <dbReference type="EMBL" id="KAG4413279.1"/>
    </source>
</evidence>
<dbReference type="CDD" id="cd12148">
    <property type="entry name" value="fungal_TF_MHR"/>
    <property type="match status" value="1"/>
</dbReference>
<gene>
    <name evidence="4" type="ORF">IFR04_013570</name>
</gene>
<dbReference type="OrthoDB" id="2162761at2759"/>